<gene>
    <name evidence="7" type="primary">MADS78</name>
</gene>
<proteinExistence type="evidence at transcript level"/>
<reference evidence="7" key="2">
    <citation type="submission" date="2024-02" db="EMBL/GenBank/DDBJ databases">
        <authorList>
            <person name="Xu Y."/>
            <person name="Zhao J."/>
        </authorList>
    </citation>
    <scope>NUCLEOTIDE SEQUENCE</scope>
</reference>
<dbReference type="GO" id="GO:0000978">
    <property type="term" value="F:RNA polymerase II cis-regulatory region sequence-specific DNA binding"/>
    <property type="evidence" value="ECO:0007669"/>
    <property type="project" value="TreeGrafter"/>
</dbReference>
<dbReference type="InterPro" id="IPR036879">
    <property type="entry name" value="TF_MADSbox_sf"/>
</dbReference>
<accession>A0AAU7LJJ3</accession>
<organism evidence="7">
    <name type="scientific">Hippophae rhamnoides</name>
    <name type="common">sea-buckthorn</name>
    <dbReference type="NCBI Taxonomy" id="193516"/>
    <lineage>
        <taxon>Eukaryota</taxon>
        <taxon>Viridiplantae</taxon>
        <taxon>Streptophyta</taxon>
        <taxon>Embryophyta</taxon>
        <taxon>Tracheophyta</taxon>
        <taxon>Spermatophyta</taxon>
        <taxon>Magnoliopsida</taxon>
        <taxon>eudicotyledons</taxon>
        <taxon>Gunneridae</taxon>
        <taxon>Pentapetalae</taxon>
        <taxon>rosids</taxon>
        <taxon>fabids</taxon>
        <taxon>Rosales</taxon>
        <taxon>Elaeagnaceae</taxon>
        <taxon>Hippophae</taxon>
    </lineage>
</organism>
<dbReference type="EMBL" id="PP400913">
    <property type="protein sequence ID" value="XBP28273.1"/>
    <property type="molecule type" value="mRNA"/>
</dbReference>
<dbReference type="GO" id="GO:0000981">
    <property type="term" value="F:DNA-binding transcription factor activity, RNA polymerase II-specific"/>
    <property type="evidence" value="ECO:0007669"/>
    <property type="project" value="TreeGrafter"/>
</dbReference>
<keyword evidence="3" id="KW-0238">DNA-binding</keyword>
<dbReference type="InterPro" id="IPR002100">
    <property type="entry name" value="TF_MADSbox"/>
</dbReference>
<dbReference type="PANTHER" id="PTHR11945">
    <property type="entry name" value="MADS BOX PROTEIN"/>
    <property type="match status" value="1"/>
</dbReference>
<dbReference type="GO" id="GO:0046983">
    <property type="term" value="F:protein dimerization activity"/>
    <property type="evidence" value="ECO:0007669"/>
    <property type="project" value="InterPro"/>
</dbReference>
<dbReference type="PROSITE" id="PS50066">
    <property type="entry name" value="MADS_BOX_2"/>
    <property type="match status" value="1"/>
</dbReference>
<evidence type="ECO:0000256" key="1">
    <source>
        <dbReference type="ARBA" id="ARBA00004123"/>
    </source>
</evidence>
<keyword evidence="2" id="KW-0805">Transcription regulation</keyword>
<dbReference type="PRINTS" id="PR00404">
    <property type="entry name" value="MADSDOMAIN"/>
</dbReference>
<evidence type="ECO:0000259" key="6">
    <source>
        <dbReference type="PROSITE" id="PS50066"/>
    </source>
</evidence>
<reference evidence="7" key="1">
    <citation type="journal article" date="2024" name="Front. Plant Sci.">
        <title>Genome-wide analysis of the MADS-box gene family of sea buckthorn (Hippophae rhamnoides ssp. sinensis) and their potential role in floral organ development.</title>
        <authorList>
            <person name="Zhao J."/>
            <person name="Xu Y."/>
            <person name="Zhang Z."/>
            <person name="Zhao M."/>
            <person name="Li K."/>
            <person name="Wang F."/>
            <person name="Sun K."/>
        </authorList>
    </citation>
    <scope>NUCLEOTIDE SEQUENCE</scope>
</reference>
<feature type="domain" description="MADS-box" evidence="6">
    <location>
        <begin position="1"/>
        <end position="61"/>
    </location>
</feature>
<evidence type="ECO:0000256" key="3">
    <source>
        <dbReference type="ARBA" id="ARBA00023125"/>
    </source>
</evidence>
<protein>
    <submittedName>
        <fullName evidence="7">MADS78</fullName>
    </submittedName>
</protein>
<evidence type="ECO:0000256" key="5">
    <source>
        <dbReference type="ARBA" id="ARBA00023242"/>
    </source>
</evidence>
<dbReference type="Gene3D" id="3.40.1810.10">
    <property type="entry name" value="Transcription factor, MADS-box"/>
    <property type="match status" value="1"/>
</dbReference>
<dbReference type="PANTHER" id="PTHR11945:SF219">
    <property type="entry name" value="AGAMOUS-LIKE 102-RELATED"/>
    <property type="match status" value="1"/>
</dbReference>
<dbReference type="GO" id="GO:0005634">
    <property type="term" value="C:nucleus"/>
    <property type="evidence" value="ECO:0007669"/>
    <property type="project" value="UniProtKB-SubCell"/>
</dbReference>
<keyword evidence="5" id="KW-0539">Nucleus</keyword>
<dbReference type="SMART" id="SM00432">
    <property type="entry name" value="MADS"/>
    <property type="match status" value="1"/>
</dbReference>
<evidence type="ECO:0000313" key="7">
    <source>
        <dbReference type="EMBL" id="XBP28273.1"/>
    </source>
</evidence>
<keyword evidence="4" id="KW-0804">Transcription</keyword>
<evidence type="ECO:0000256" key="4">
    <source>
        <dbReference type="ARBA" id="ARBA00023163"/>
    </source>
</evidence>
<dbReference type="SUPFAM" id="SSF55455">
    <property type="entry name" value="SRF-like"/>
    <property type="match status" value="1"/>
</dbReference>
<name>A0AAU7LJJ3_9ROSA</name>
<dbReference type="Pfam" id="PF00319">
    <property type="entry name" value="SRF-TF"/>
    <property type="match status" value="1"/>
</dbReference>
<sequence>MARGKIQIKRIENTNNRQVTFSKRRKGLFNKANEPSVLCDARVSILLSFPTFKIHSYVSPSTSTKEIFDDYQKTLGIDIWSSQYEKKLKRRNDENINLRRQSR</sequence>
<evidence type="ECO:0000256" key="2">
    <source>
        <dbReference type="ARBA" id="ARBA00023015"/>
    </source>
</evidence>
<comment type="subcellular location">
    <subcellularLocation>
        <location evidence="1">Nucleus</location>
    </subcellularLocation>
</comment>
<dbReference type="AlphaFoldDB" id="A0AAU7LJJ3"/>